<keyword evidence="2" id="KW-1185">Reference proteome</keyword>
<name>A0AAW3ZNA6_9GAMM</name>
<evidence type="ECO:0008006" key="3">
    <source>
        <dbReference type="Google" id="ProtNLM"/>
    </source>
</evidence>
<dbReference type="Gene3D" id="2.160.20.10">
    <property type="entry name" value="Single-stranded right-handed beta-helix, Pectin lyase-like"/>
    <property type="match status" value="1"/>
</dbReference>
<evidence type="ECO:0000313" key="2">
    <source>
        <dbReference type="Proteomes" id="UP000613768"/>
    </source>
</evidence>
<dbReference type="InterPro" id="IPR012334">
    <property type="entry name" value="Pectin_lyas_fold"/>
</dbReference>
<proteinExistence type="predicted"/>
<comment type="caution">
    <text evidence="1">The sequence shown here is derived from an EMBL/GenBank/DDBJ whole genome shotgun (WGS) entry which is preliminary data.</text>
</comment>
<reference evidence="1 2" key="1">
    <citation type="submission" date="2020-09" db="EMBL/GenBank/DDBJ databases">
        <title>Pseudoxanthomonas sp. CAU 1598 isolated from sand of Yaerae Beach.</title>
        <authorList>
            <person name="Kim W."/>
        </authorList>
    </citation>
    <scope>NUCLEOTIDE SEQUENCE [LARGE SCALE GENOMIC DNA]</scope>
    <source>
        <strain evidence="1 2">CAU 1598</strain>
    </source>
</reference>
<dbReference type="RefSeq" id="WP_192029827.1">
    <property type="nucleotide sequence ID" value="NZ_JACYTR010000022.1"/>
</dbReference>
<accession>A0AAW3ZNA6</accession>
<dbReference type="NCBIfam" id="NF041518">
    <property type="entry name" value="choice_anch_Q"/>
    <property type="match status" value="1"/>
</dbReference>
<gene>
    <name evidence="1" type="ORF">IFO71_11720</name>
</gene>
<organism evidence="1 2">
    <name type="scientific">Pseudomarimonas arenosa</name>
    <dbReference type="NCBI Taxonomy" id="2774145"/>
    <lineage>
        <taxon>Bacteria</taxon>
        <taxon>Pseudomonadati</taxon>
        <taxon>Pseudomonadota</taxon>
        <taxon>Gammaproteobacteria</taxon>
        <taxon>Lysobacterales</taxon>
        <taxon>Lysobacteraceae</taxon>
        <taxon>Pseudomarimonas</taxon>
    </lineage>
</organism>
<dbReference type="InterPro" id="IPR059226">
    <property type="entry name" value="Choice_anch_Q_dom"/>
</dbReference>
<evidence type="ECO:0000313" key="1">
    <source>
        <dbReference type="EMBL" id="MBD8526405.1"/>
    </source>
</evidence>
<dbReference type="AlphaFoldDB" id="A0AAW3ZNA6"/>
<dbReference type="InterPro" id="IPR011050">
    <property type="entry name" value="Pectin_lyase_fold/virulence"/>
</dbReference>
<dbReference type="SUPFAM" id="SSF51126">
    <property type="entry name" value="Pectin lyase-like"/>
    <property type="match status" value="1"/>
</dbReference>
<protein>
    <recommendedName>
        <fullName evidence="3">Right handed beta helix domain-containing protein</fullName>
    </recommendedName>
</protein>
<dbReference type="EMBL" id="JACYTR010000022">
    <property type="protein sequence ID" value="MBD8526405.1"/>
    <property type="molecule type" value="Genomic_DNA"/>
</dbReference>
<dbReference type="Proteomes" id="UP000613768">
    <property type="component" value="Unassembled WGS sequence"/>
</dbReference>
<sequence length="590" mass="62453">MLGRVLVFVGLLCLPIAASTAPLLRFSDLVSGPSSGNSDAAGGLSEAQHGSIVTVWGQGLGDTQSSSIVWLERAGGERLQAAHVYYWKPADGQAPGGPADLSRYHRMQEIAFSLPASLGAESVQLRVEVGGELSNGLPFLVRDGRIFFVSDSGNDSTGDGSFAAPWKTLDSAADPSRGRLQPGDVIYLRGYSDTDSVRIGSVTPYAGSDSHPFFVASYPGTPAYISNVANPTADNRSVNFPAALRNHYGGNDHWSFSKLRLESNISASMSFYRMRFIGNEVFGPHAEGTGGVVSGSGRQAGGGRFYGNDVHDFGNAGTSFLHHIFYLSNRSTGPATEAYEFGWNYLHDNGAPHAFHIFDQNGQGGNCAGGAATGIGAFDGTFRVHDNVVRNQRGCGFHYQGGCGTYGDFTADAEVWNNLFINDPESPLGGTPICLSTPVLDGSVKVSHNLMFGYGSLHDPAQSSMVLAFAFSGEAQIHNNIVIDRRGAGDFVQGRAPDVASRNLFAIEQGVSGAAVAPAWPETLTELPQFVAVHNGDFRYSEGSSGIDQASAQGIERDLLGVPRPQGAGVDLGPFEFSLQASLVFRSGFE</sequence>